<dbReference type="EC" id="2.7.11.1" evidence="1"/>
<evidence type="ECO:0000313" key="11">
    <source>
        <dbReference type="Proteomes" id="UP000030671"/>
    </source>
</evidence>
<gene>
    <name evidence="10" type="ORF">HETIRDRAFT_123277</name>
</gene>
<dbReference type="Gene3D" id="1.10.510.10">
    <property type="entry name" value="Transferase(Phosphotransferase) domain 1"/>
    <property type="match status" value="1"/>
</dbReference>
<dbReference type="InterPro" id="IPR011009">
    <property type="entry name" value="Kinase-like_dom_sf"/>
</dbReference>
<dbReference type="GO" id="GO:0005634">
    <property type="term" value="C:nucleus"/>
    <property type="evidence" value="ECO:0007669"/>
    <property type="project" value="TreeGrafter"/>
</dbReference>
<keyword evidence="3" id="KW-0808">Transferase</keyword>
<sequence>MSSVPRPYGRAFETVQIKDVDDGEAFDCDEEPHMLTPEQGHGYYPLTLGQQLKDGQLEIVRKLGWAGYSSVWLARTLKNSYPVQYVAVKVLTVNATAGVVRGLLGEVDALLTIKKANPHHPGYKHCMVIYDTFIAKSHHGPHICIVTDVFGPDLTYIRSFLPAQRRFFPLALTQRIIKQTLLALDYLHRECKLVHTDVKPDNVLISLKDPSEAITRLLKESPSSTYETRFEPDLSPDPIITVKSEPLGELCAEQDALRNPDICLVDYGEARSTKEQSSTQAQPDLLRAPEVLLGHAWSAPVDVWSVGCLVFEYLTGTALFQLYETDSVSFDDVYLRRIAEFIGPFPPSFLQDCSLRTRFYDEQGNLLRMDKFVPRTMEACLRNYKVLGEKDISAAAAFIRRCLTLDPRERPTALELLSDPWVKDA</sequence>
<dbReference type="SUPFAM" id="SSF56112">
    <property type="entry name" value="Protein kinase-like (PK-like)"/>
    <property type="match status" value="1"/>
</dbReference>
<comment type="catalytic activity">
    <reaction evidence="8">
        <text>L-seryl-[protein] + ATP = O-phospho-L-seryl-[protein] + ADP + H(+)</text>
        <dbReference type="Rhea" id="RHEA:17989"/>
        <dbReference type="Rhea" id="RHEA-COMP:9863"/>
        <dbReference type="Rhea" id="RHEA-COMP:11604"/>
        <dbReference type="ChEBI" id="CHEBI:15378"/>
        <dbReference type="ChEBI" id="CHEBI:29999"/>
        <dbReference type="ChEBI" id="CHEBI:30616"/>
        <dbReference type="ChEBI" id="CHEBI:83421"/>
        <dbReference type="ChEBI" id="CHEBI:456216"/>
        <dbReference type="EC" id="2.7.11.1"/>
    </reaction>
</comment>
<feature type="domain" description="Protein kinase" evidence="9">
    <location>
        <begin position="57"/>
        <end position="422"/>
    </location>
</feature>
<dbReference type="PROSITE" id="PS00108">
    <property type="entry name" value="PROTEIN_KINASE_ST"/>
    <property type="match status" value="1"/>
</dbReference>
<evidence type="ECO:0000256" key="1">
    <source>
        <dbReference type="ARBA" id="ARBA00012513"/>
    </source>
</evidence>
<dbReference type="GO" id="GO:0005524">
    <property type="term" value="F:ATP binding"/>
    <property type="evidence" value="ECO:0007669"/>
    <property type="project" value="UniProtKB-KW"/>
</dbReference>
<keyword evidence="11" id="KW-1185">Reference proteome</keyword>
<protein>
    <recommendedName>
        <fullName evidence="1">non-specific serine/threonine protein kinase</fullName>
        <ecNumber evidence="1">2.7.11.1</ecNumber>
    </recommendedName>
</protein>
<evidence type="ECO:0000256" key="6">
    <source>
        <dbReference type="ARBA" id="ARBA00022840"/>
    </source>
</evidence>
<keyword evidence="4" id="KW-0547">Nucleotide-binding</keyword>
<dbReference type="Gene3D" id="3.30.200.20">
    <property type="entry name" value="Phosphorylase Kinase, domain 1"/>
    <property type="match status" value="1"/>
</dbReference>
<dbReference type="InterPro" id="IPR000719">
    <property type="entry name" value="Prot_kinase_dom"/>
</dbReference>
<dbReference type="RefSeq" id="XP_009547638.1">
    <property type="nucleotide sequence ID" value="XM_009549343.1"/>
</dbReference>
<dbReference type="eggNOG" id="KOG1290">
    <property type="taxonomic scope" value="Eukaryota"/>
</dbReference>
<dbReference type="SMART" id="SM00220">
    <property type="entry name" value="S_TKc"/>
    <property type="match status" value="1"/>
</dbReference>
<reference evidence="10 11" key="1">
    <citation type="journal article" date="2012" name="New Phytol.">
        <title>Insight into trade-off between wood decay and parasitism from the genome of a fungal forest pathogen.</title>
        <authorList>
            <person name="Olson A."/>
            <person name="Aerts A."/>
            <person name="Asiegbu F."/>
            <person name="Belbahri L."/>
            <person name="Bouzid O."/>
            <person name="Broberg A."/>
            <person name="Canback B."/>
            <person name="Coutinho P.M."/>
            <person name="Cullen D."/>
            <person name="Dalman K."/>
            <person name="Deflorio G."/>
            <person name="van Diepen L.T."/>
            <person name="Dunand C."/>
            <person name="Duplessis S."/>
            <person name="Durling M."/>
            <person name="Gonthier P."/>
            <person name="Grimwood J."/>
            <person name="Fossdal C.G."/>
            <person name="Hansson D."/>
            <person name="Henrissat B."/>
            <person name="Hietala A."/>
            <person name="Himmelstrand K."/>
            <person name="Hoffmeister D."/>
            <person name="Hogberg N."/>
            <person name="James T.Y."/>
            <person name="Karlsson M."/>
            <person name="Kohler A."/>
            <person name="Kues U."/>
            <person name="Lee Y.H."/>
            <person name="Lin Y.C."/>
            <person name="Lind M."/>
            <person name="Lindquist E."/>
            <person name="Lombard V."/>
            <person name="Lucas S."/>
            <person name="Lunden K."/>
            <person name="Morin E."/>
            <person name="Murat C."/>
            <person name="Park J."/>
            <person name="Raffaello T."/>
            <person name="Rouze P."/>
            <person name="Salamov A."/>
            <person name="Schmutz J."/>
            <person name="Solheim H."/>
            <person name="Stahlberg J."/>
            <person name="Velez H."/>
            <person name="de Vries R.P."/>
            <person name="Wiebenga A."/>
            <person name="Woodward S."/>
            <person name="Yakovlev I."/>
            <person name="Garbelotto M."/>
            <person name="Martin F."/>
            <person name="Grigoriev I.V."/>
            <person name="Stenlid J."/>
        </authorList>
    </citation>
    <scope>NUCLEOTIDE SEQUENCE [LARGE SCALE GENOMIC DNA]</scope>
    <source>
        <strain evidence="10 11">TC 32-1</strain>
    </source>
</reference>
<evidence type="ECO:0000256" key="4">
    <source>
        <dbReference type="ARBA" id="ARBA00022741"/>
    </source>
</evidence>
<evidence type="ECO:0000259" key="9">
    <source>
        <dbReference type="PROSITE" id="PS50011"/>
    </source>
</evidence>
<proteinExistence type="predicted"/>
<comment type="catalytic activity">
    <reaction evidence="7">
        <text>L-threonyl-[protein] + ATP = O-phospho-L-threonyl-[protein] + ADP + H(+)</text>
        <dbReference type="Rhea" id="RHEA:46608"/>
        <dbReference type="Rhea" id="RHEA-COMP:11060"/>
        <dbReference type="Rhea" id="RHEA-COMP:11605"/>
        <dbReference type="ChEBI" id="CHEBI:15378"/>
        <dbReference type="ChEBI" id="CHEBI:30013"/>
        <dbReference type="ChEBI" id="CHEBI:30616"/>
        <dbReference type="ChEBI" id="CHEBI:61977"/>
        <dbReference type="ChEBI" id="CHEBI:456216"/>
        <dbReference type="EC" id="2.7.11.1"/>
    </reaction>
</comment>
<evidence type="ECO:0000256" key="2">
    <source>
        <dbReference type="ARBA" id="ARBA00022527"/>
    </source>
</evidence>
<dbReference type="EMBL" id="KI925459">
    <property type="protein sequence ID" value="ETW80949.1"/>
    <property type="molecule type" value="Genomic_DNA"/>
</dbReference>
<name>W4K5C9_HETIT</name>
<organism evidence="10 11">
    <name type="scientific">Heterobasidion irregulare (strain TC 32-1)</name>
    <dbReference type="NCBI Taxonomy" id="747525"/>
    <lineage>
        <taxon>Eukaryota</taxon>
        <taxon>Fungi</taxon>
        <taxon>Dikarya</taxon>
        <taxon>Basidiomycota</taxon>
        <taxon>Agaricomycotina</taxon>
        <taxon>Agaricomycetes</taxon>
        <taxon>Russulales</taxon>
        <taxon>Bondarzewiaceae</taxon>
        <taxon>Heterobasidion</taxon>
        <taxon>Heterobasidion annosum species complex</taxon>
    </lineage>
</organism>
<dbReference type="KEGG" id="hir:HETIRDRAFT_123277"/>
<evidence type="ECO:0000313" key="10">
    <source>
        <dbReference type="EMBL" id="ETW80949.1"/>
    </source>
</evidence>
<dbReference type="PANTHER" id="PTHR47634">
    <property type="entry name" value="PROTEIN KINASE DOMAIN-CONTAINING PROTEIN-RELATED"/>
    <property type="match status" value="1"/>
</dbReference>
<dbReference type="STRING" id="747525.W4K5C9"/>
<dbReference type="GeneID" id="20666817"/>
<dbReference type="GO" id="GO:0050684">
    <property type="term" value="P:regulation of mRNA processing"/>
    <property type="evidence" value="ECO:0007669"/>
    <property type="project" value="TreeGrafter"/>
</dbReference>
<dbReference type="InterPro" id="IPR008271">
    <property type="entry name" value="Ser/Thr_kinase_AS"/>
</dbReference>
<dbReference type="InterPro" id="IPR051334">
    <property type="entry name" value="SRPK"/>
</dbReference>
<dbReference type="AlphaFoldDB" id="W4K5C9"/>
<dbReference type="GO" id="GO:0005737">
    <property type="term" value="C:cytoplasm"/>
    <property type="evidence" value="ECO:0007669"/>
    <property type="project" value="TreeGrafter"/>
</dbReference>
<evidence type="ECO:0000256" key="3">
    <source>
        <dbReference type="ARBA" id="ARBA00022679"/>
    </source>
</evidence>
<dbReference type="PROSITE" id="PS50011">
    <property type="entry name" value="PROTEIN_KINASE_DOM"/>
    <property type="match status" value="1"/>
</dbReference>
<dbReference type="InParanoid" id="W4K5C9"/>
<keyword evidence="6" id="KW-0067">ATP-binding</keyword>
<dbReference type="GO" id="GO:0004674">
    <property type="term" value="F:protein serine/threonine kinase activity"/>
    <property type="evidence" value="ECO:0007669"/>
    <property type="project" value="UniProtKB-KW"/>
</dbReference>
<accession>W4K5C9</accession>
<evidence type="ECO:0000256" key="5">
    <source>
        <dbReference type="ARBA" id="ARBA00022777"/>
    </source>
</evidence>
<evidence type="ECO:0000256" key="7">
    <source>
        <dbReference type="ARBA" id="ARBA00047899"/>
    </source>
</evidence>
<evidence type="ECO:0000256" key="8">
    <source>
        <dbReference type="ARBA" id="ARBA00048679"/>
    </source>
</evidence>
<dbReference type="Proteomes" id="UP000030671">
    <property type="component" value="Unassembled WGS sequence"/>
</dbReference>
<dbReference type="PANTHER" id="PTHR47634:SF9">
    <property type="entry name" value="PROTEIN KINASE DOMAIN-CONTAINING PROTEIN-RELATED"/>
    <property type="match status" value="1"/>
</dbReference>
<keyword evidence="5" id="KW-0418">Kinase</keyword>
<dbReference type="HOGENOM" id="CLU_000288_81_13_1"/>
<dbReference type="GO" id="GO:0000245">
    <property type="term" value="P:spliceosomal complex assembly"/>
    <property type="evidence" value="ECO:0007669"/>
    <property type="project" value="TreeGrafter"/>
</dbReference>
<dbReference type="OrthoDB" id="5979581at2759"/>
<keyword evidence="2" id="KW-0723">Serine/threonine-protein kinase</keyword>
<dbReference type="Pfam" id="PF00069">
    <property type="entry name" value="Pkinase"/>
    <property type="match status" value="2"/>
</dbReference>